<dbReference type="Pfam" id="PF01535">
    <property type="entry name" value="PPR"/>
    <property type="match status" value="2"/>
</dbReference>
<dbReference type="AlphaFoldDB" id="A0ABD0UI32"/>
<evidence type="ECO:0000256" key="1">
    <source>
        <dbReference type="ARBA" id="ARBA00022737"/>
    </source>
</evidence>
<feature type="repeat" description="PPR" evidence="2">
    <location>
        <begin position="277"/>
        <end position="311"/>
    </location>
</feature>
<name>A0ABD0UI32_DENTH</name>
<feature type="repeat" description="PPR" evidence="2">
    <location>
        <begin position="241"/>
        <end position="275"/>
    </location>
</feature>
<feature type="repeat" description="PPR" evidence="2">
    <location>
        <begin position="205"/>
        <end position="239"/>
    </location>
</feature>
<protein>
    <recommendedName>
        <fullName evidence="6">Pentatricopeptide repeat-containing protein</fullName>
    </recommendedName>
</protein>
<gene>
    <name evidence="4" type="ORF">M5K25_018378</name>
</gene>
<evidence type="ECO:0000256" key="3">
    <source>
        <dbReference type="SAM" id="MobiDB-lite"/>
    </source>
</evidence>
<evidence type="ECO:0000256" key="2">
    <source>
        <dbReference type="PROSITE-ProRule" id="PRU00708"/>
    </source>
</evidence>
<evidence type="ECO:0000313" key="4">
    <source>
        <dbReference type="EMBL" id="KAL0912408.1"/>
    </source>
</evidence>
<dbReference type="NCBIfam" id="TIGR00756">
    <property type="entry name" value="PPR"/>
    <property type="match status" value="6"/>
</dbReference>
<keyword evidence="1" id="KW-0677">Repeat</keyword>
<evidence type="ECO:0008006" key="6">
    <source>
        <dbReference type="Google" id="ProtNLM"/>
    </source>
</evidence>
<evidence type="ECO:0000313" key="5">
    <source>
        <dbReference type="Proteomes" id="UP001552299"/>
    </source>
</evidence>
<reference evidence="4 5" key="1">
    <citation type="journal article" date="2024" name="Plant Biotechnol. J.">
        <title>Dendrobium thyrsiflorum genome and its molecular insights into genes involved in important horticultural traits.</title>
        <authorList>
            <person name="Chen B."/>
            <person name="Wang J.Y."/>
            <person name="Zheng P.J."/>
            <person name="Li K.L."/>
            <person name="Liang Y.M."/>
            <person name="Chen X.F."/>
            <person name="Zhang C."/>
            <person name="Zhao X."/>
            <person name="He X."/>
            <person name="Zhang G.Q."/>
            <person name="Liu Z.J."/>
            <person name="Xu Q."/>
        </authorList>
    </citation>
    <scope>NUCLEOTIDE SEQUENCE [LARGE SCALE GENOMIC DNA]</scope>
    <source>
        <strain evidence="4">GZMU011</strain>
    </source>
</reference>
<organism evidence="4 5">
    <name type="scientific">Dendrobium thyrsiflorum</name>
    <name type="common">Pinecone-like raceme dendrobium</name>
    <name type="synonym">Orchid</name>
    <dbReference type="NCBI Taxonomy" id="117978"/>
    <lineage>
        <taxon>Eukaryota</taxon>
        <taxon>Viridiplantae</taxon>
        <taxon>Streptophyta</taxon>
        <taxon>Embryophyta</taxon>
        <taxon>Tracheophyta</taxon>
        <taxon>Spermatophyta</taxon>
        <taxon>Magnoliopsida</taxon>
        <taxon>Liliopsida</taxon>
        <taxon>Asparagales</taxon>
        <taxon>Orchidaceae</taxon>
        <taxon>Epidendroideae</taxon>
        <taxon>Malaxideae</taxon>
        <taxon>Dendrobiinae</taxon>
        <taxon>Dendrobium</taxon>
    </lineage>
</organism>
<feature type="repeat" description="PPR" evidence="2">
    <location>
        <begin position="382"/>
        <end position="416"/>
    </location>
</feature>
<accession>A0ABD0UI32</accession>
<feature type="compositionally biased region" description="Low complexity" evidence="3">
    <location>
        <begin position="14"/>
        <end position="40"/>
    </location>
</feature>
<feature type="repeat" description="PPR" evidence="2">
    <location>
        <begin position="312"/>
        <end position="346"/>
    </location>
</feature>
<comment type="caution">
    <text evidence="4">The sequence shown here is derived from an EMBL/GenBank/DDBJ whole genome shotgun (WGS) entry which is preliminary data.</text>
</comment>
<feature type="region of interest" description="Disordered" evidence="3">
    <location>
        <begin position="1"/>
        <end position="58"/>
    </location>
</feature>
<proteinExistence type="predicted"/>
<dbReference type="InterPro" id="IPR011990">
    <property type="entry name" value="TPR-like_helical_dom_sf"/>
</dbReference>
<feature type="compositionally biased region" description="Basic residues" evidence="3">
    <location>
        <begin position="1"/>
        <end position="10"/>
    </location>
</feature>
<keyword evidence="5" id="KW-1185">Reference proteome</keyword>
<dbReference type="InterPro" id="IPR051240">
    <property type="entry name" value="Mito_RNA-Proc/Resp"/>
</dbReference>
<dbReference type="Gene3D" id="1.25.40.10">
    <property type="entry name" value="Tetratricopeptide repeat domain"/>
    <property type="match status" value="3"/>
</dbReference>
<feature type="repeat" description="PPR" evidence="2">
    <location>
        <begin position="347"/>
        <end position="381"/>
    </location>
</feature>
<dbReference type="Pfam" id="PF12854">
    <property type="entry name" value="PPR_1"/>
    <property type="match status" value="2"/>
</dbReference>
<dbReference type="SUPFAM" id="SSF81901">
    <property type="entry name" value="HCP-like"/>
    <property type="match status" value="1"/>
</dbReference>
<dbReference type="EMBL" id="JANQDX010000014">
    <property type="protein sequence ID" value="KAL0912408.1"/>
    <property type="molecule type" value="Genomic_DNA"/>
</dbReference>
<dbReference type="PANTHER" id="PTHR47933">
    <property type="entry name" value="PENTATRICOPEPTIDE REPEAT-CONTAINING PROTEIN 1, MITOCHONDRIAL"/>
    <property type="match status" value="1"/>
</dbReference>
<dbReference type="InterPro" id="IPR002885">
    <property type="entry name" value="PPR_rpt"/>
</dbReference>
<dbReference type="PROSITE" id="PS51375">
    <property type="entry name" value="PPR"/>
    <property type="match status" value="6"/>
</dbReference>
<sequence>MASHSLRRKPSFPPSSSSSSSPSLPWISPLQYLKPTSQHPSLPPTSPSPNSADSATRVRRSRFISHADAVRLITRQPDPQKSLDLFNSIATQTGFSHNHSTYAALLLRLARARLFPAVDAVLRRAASEPCRFHESLLISLMPMFSRSSLHEKILEAFHLILPITRTKPSNKALSTCLNLLVEAGRIDLIEKLLFDAKTKLMLELNTCTLNILLKLHCRAGDLASAFHLIEEMRQSKSSTPNLITYSTLIGGLCSKGRLKDAFQLFEEMIEKDHIVPDPLTYNLLIDGFCRHESVEKARTILGFMRNNNCEPNNFNYSTLMNGFCREGRLEEAKQVFNEMQSAGLETDAVCYTTLINCLCRAGKIDEGIELVTEMRDSGCEADVVTYNVLIEGLCRGGRVGEAMSILEGLPHEGVRLNVASYRIVMNCLLGNGEVDRVVGLLGLMLGRRVLPHYAASNKLLLLLCEVERLVDATVALLGLAEMGFVPETGTWLALAGSVCRERKLKKAIELLDDLVGGDAPD</sequence>
<dbReference type="PANTHER" id="PTHR47933:SF23">
    <property type="entry name" value="OS02G0468500 PROTEIN"/>
    <property type="match status" value="1"/>
</dbReference>
<dbReference type="Proteomes" id="UP001552299">
    <property type="component" value="Unassembled WGS sequence"/>
</dbReference>
<dbReference type="Pfam" id="PF13041">
    <property type="entry name" value="PPR_2"/>
    <property type="match status" value="2"/>
</dbReference>